<sequence length="201" mass="21989">MEAGDLSEEDGSALLGSLLEACTGRLPLVPFEDKLDEGLAKRVAPSLIVRVLERKLEAYRFARRLLSGRSAEVAPELLVVMGEGVSQGTPQADLEAYVTEFSTRPQASFLTGAHMVCLLGQSAFDYQLTRSMLREAFENGGPADEWRYFIRIVLVARKRGLDDADIAEAARQVLGRKGALRDVSSRLGFTSRSLKGQPDSE</sequence>
<gene>
    <name evidence="1" type="ORF">JCM14722_10800</name>
</gene>
<proteinExistence type="predicted"/>
<organism evidence="1 2">
    <name type="scientific">Pseudodesulfovibrio portus</name>
    <dbReference type="NCBI Taxonomy" id="231439"/>
    <lineage>
        <taxon>Bacteria</taxon>
        <taxon>Pseudomonadati</taxon>
        <taxon>Thermodesulfobacteriota</taxon>
        <taxon>Desulfovibrionia</taxon>
        <taxon>Desulfovibrionales</taxon>
        <taxon>Desulfovibrionaceae</taxon>
    </lineage>
</organism>
<reference evidence="1" key="1">
    <citation type="submission" date="2022-08" db="EMBL/GenBank/DDBJ databases">
        <title>Genome Sequence of the sulphate-reducing bacterium, Pseudodesulfovibrio portus JCM14722.</title>
        <authorList>
            <person name="Kondo R."/>
            <person name="Kataoka T."/>
        </authorList>
    </citation>
    <scope>NUCLEOTIDE SEQUENCE</scope>
    <source>
        <strain evidence="1">JCM 14722</strain>
    </source>
</reference>
<protein>
    <submittedName>
        <fullName evidence="1">Uncharacterized protein</fullName>
    </submittedName>
</protein>
<accession>A0ABM8AQ55</accession>
<dbReference type="EMBL" id="AP026708">
    <property type="protein sequence ID" value="BDQ33538.1"/>
    <property type="molecule type" value="Genomic_DNA"/>
</dbReference>
<dbReference type="RefSeq" id="WP_264983595.1">
    <property type="nucleotide sequence ID" value="NZ_AP026708.1"/>
</dbReference>
<name>A0ABM8AQ55_9BACT</name>
<dbReference type="Proteomes" id="UP001061361">
    <property type="component" value="Chromosome"/>
</dbReference>
<evidence type="ECO:0000313" key="2">
    <source>
        <dbReference type="Proteomes" id="UP001061361"/>
    </source>
</evidence>
<evidence type="ECO:0000313" key="1">
    <source>
        <dbReference type="EMBL" id="BDQ33538.1"/>
    </source>
</evidence>
<keyword evidence="2" id="KW-1185">Reference proteome</keyword>